<evidence type="ECO:0000313" key="4">
    <source>
        <dbReference type="Proteomes" id="UP001195483"/>
    </source>
</evidence>
<dbReference type="InterPro" id="IPR042342">
    <property type="entry name" value="TTC22"/>
</dbReference>
<reference evidence="3" key="1">
    <citation type="journal article" date="2021" name="Genome Biol. Evol.">
        <title>A High-Quality Reference Genome for a Parasitic Bivalve with Doubly Uniparental Inheritance (Bivalvia: Unionida).</title>
        <authorList>
            <person name="Smith C.H."/>
        </authorList>
    </citation>
    <scope>NUCLEOTIDE SEQUENCE</scope>
    <source>
        <strain evidence="3">CHS0354</strain>
    </source>
</reference>
<keyword evidence="1" id="KW-0812">Transmembrane</keyword>
<gene>
    <name evidence="3" type="ORF">CHS0354_030142</name>
</gene>
<keyword evidence="1" id="KW-1133">Transmembrane helix</keyword>
<feature type="transmembrane region" description="Helical" evidence="1">
    <location>
        <begin position="254"/>
        <end position="277"/>
    </location>
</feature>
<feature type="domain" description="TIR" evidence="2">
    <location>
        <begin position="30"/>
        <end position="162"/>
    </location>
</feature>
<reference evidence="3" key="3">
    <citation type="submission" date="2023-05" db="EMBL/GenBank/DDBJ databases">
        <authorList>
            <person name="Smith C.H."/>
        </authorList>
    </citation>
    <scope>NUCLEOTIDE SEQUENCE</scope>
    <source>
        <strain evidence="3">CHS0354</strain>
        <tissue evidence="3">Mantle</tissue>
    </source>
</reference>
<dbReference type="InterPro" id="IPR000157">
    <property type="entry name" value="TIR_dom"/>
</dbReference>
<evidence type="ECO:0000313" key="3">
    <source>
        <dbReference type="EMBL" id="KAK3597598.1"/>
    </source>
</evidence>
<dbReference type="SMART" id="SM00255">
    <property type="entry name" value="TIR"/>
    <property type="match status" value="1"/>
</dbReference>
<keyword evidence="4" id="KW-1185">Reference proteome</keyword>
<dbReference type="PANTHER" id="PTHR16253">
    <property type="entry name" value="TETRATRICOPEPTIDE REPEAT PROTEIN 22"/>
    <property type="match status" value="1"/>
</dbReference>
<sequence length="533" mass="60865">MDVHVIIDELPLNTTVDNPSMGQKPLPPDKKFHIFFSYTDVPSDKRWVKAVISKLETEYSYICCDHERDFLPGTKIMANIKDGVKNSEKVVVVFSKEALESHYVLLEAEMAHKLCLQRRKNLLIPVLLDDCDVPEEFMLLTYIDARDGVEETTWWPRLLKSIESTGESSRSPFHIQEKSAAADPTFAVSQLCSIETKYRCLRCSIQAVSKYVPAELRPEATGVPVDLIRATYKDLLQSPTVVYRQKCCCFATSWVVFWSLGFAVLFAWYFFILILCIAQPPEGKQTLCLLFDSVSFLLWIAIAVCCYVGCKCGYLKNPDSVNKNIIEHNRNLSKHGVMVTIVHGCMWRKASLIFYKCRFEPCKEYVIRHLVKEDGTGITEHRDVPYSGLMVALNEDSLLLPGVGEPNPGREQSITNVNGMNPMLSEDAEDFADVADNEPLLSIQETENLDYENKALNMLLSCTPEYFALAYANKLKNPKEDRHGIEFMCLCQYLEQTDTKFQDTVKRTTFLRSHIEENSEDENNKPFEHISLY</sequence>
<protein>
    <recommendedName>
        <fullName evidence="2">TIR domain-containing protein</fullName>
    </recommendedName>
</protein>
<organism evidence="3 4">
    <name type="scientific">Potamilus streckersoni</name>
    <dbReference type="NCBI Taxonomy" id="2493646"/>
    <lineage>
        <taxon>Eukaryota</taxon>
        <taxon>Metazoa</taxon>
        <taxon>Spiralia</taxon>
        <taxon>Lophotrochozoa</taxon>
        <taxon>Mollusca</taxon>
        <taxon>Bivalvia</taxon>
        <taxon>Autobranchia</taxon>
        <taxon>Heteroconchia</taxon>
        <taxon>Palaeoheterodonta</taxon>
        <taxon>Unionida</taxon>
        <taxon>Unionoidea</taxon>
        <taxon>Unionidae</taxon>
        <taxon>Ambleminae</taxon>
        <taxon>Lampsilini</taxon>
        <taxon>Potamilus</taxon>
    </lineage>
</organism>
<dbReference type="Gene3D" id="3.40.50.10140">
    <property type="entry name" value="Toll/interleukin-1 receptor homology (TIR) domain"/>
    <property type="match status" value="1"/>
</dbReference>
<reference evidence="3" key="2">
    <citation type="journal article" date="2021" name="Genome Biol. Evol.">
        <title>Developing a high-quality reference genome for a parasitic bivalve with doubly uniparental inheritance (Bivalvia: Unionida).</title>
        <authorList>
            <person name="Smith C.H."/>
        </authorList>
    </citation>
    <scope>NUCLEOTIDE SEQUENCE</scope>
    <source>
        <strain evidence="3">CHS0354</strain>
        <tissue evidence="3">Mantle</tissue>
    </source>
</reference>
<proteinExistence type="predicted"/>
<accession>A0AAE0W0K5</accession>
<dbReference type="AlphaFoldDB" id="A0AAE0W0K5"/>
<dbReference type="PROSITE" id="PS50104">
    <property type="entry name" value="TIR"/>
    <property type="match status" value="1"/>
</dbReference>
<dbReference type="InterPro" id="IPR035897">
    <property type="entry name" value="Toll_tir_struct_dom_sf"/>
</dbReference>
<keyword evidence="1" id="KW-0472">Membrane</keyword>
<evidence type="ECO:0000256" key="1">
    <source>
        <dbReference type="SAM" id="Phobius"/>
    </source>
</evidence>
<dbReference type="EMBL" id="JAEAOA010001797">
    <property type="protein sequence ID" value="KAK3597598.1"/>
    <property type="molecule type" value="Genomic_DNA"/>
</dbReference>
<feature type="transmembrane region" description="Helical" evidence="1">
    <location>
        <begin position="289"/>
        <end position="310"/>
    </location>
</feature>
<comment type="caution">
    <text evidence="3">The sequence shown here is derived from an EMBL/GenBank/DDBJ whole genome shotgun (WGS) entry which is preliminary data.</text>
</comment>
<name>A0AAE0W0K5_9BIVA</name>
<evidence type="ECO:0000259" key="2">
    <source>
        <dbReference type="PROSITE" id="PS50104"/>
    </source>
</evidence>
<dbReference type="PANTHER" id="PTHR16253:SF0">
    <property type="entry name" value="TETRATRICOPEPTIDE REPEAT PROTEIN 22"/>
    <property type="match status" value="1"/>
</dbReference>
<dbReference type="Proteomes" id="UP001195483">
    <property type="component" value="Unassembled WGS sequence"/>
</dbReference>
<dbReference type="Pfam" id="PF13676">
    <property type="entry name" value="TIR_2"/>
    <property type="match status" value="1"/>
</dbReference>
<dbReference type="GO" id="GO:0007165">
    <property type="term" value="P:signal transduction"/>
    <property type="evidence" value="ECO:0007669"/>
    <property type="project" value="InterPro"/>
</dbReference>
<dbReference type="SUPFAM" id="SSF52200">
    <property type="entry name" value="Toll/Interleukin receptor TIR domain"/>
    <property type="match status" value="1"/>
</dbReference>